<gene>
    <name evidence="2" type="ORF">Mco01_59670</name>
</gene>
<proteinExistence type="predicted"/>
<evidence type="ECO:0000256" key="1">
    <source>
        <dbReference type="SAM" id="Phobius"/>
    </source>
</evidence>
<feature type="transmembrane region" description="Helical" evidence="1">
    <location>
        <begin position="114"/>
        <end position="134"/>
    </location>
</feature>
<reference evidence="2 3" key="1">
    <citation type="submission" date="2021-01" db="EMBL/GenBank/DDBJ databases">
        <title>Whole genome shotgun sequence of Microbispora corallina NBRC 16416.</title>
        <authorList>
            <person name="Komaki H."/>
            <person name="Tamura T."/>
        </authorList>
    </citation>
    <scope>NUCLEOTIDE SEQUENCE [LARGE SCALE GENOMIC DNA]</scope>
    <source>
        <strain evidence="2 3">NBRC 16416</strain>
    </source>
</reference>
<keyword evidence="1" id="KW-0812">Transmembrane</keyword>
<feature type="transmembrane region" description="Helical" evidence="1">
    <location>
        <begin position="89"/>
        <end position="108"/>
    </location>
</feature>
<dbReference type="RefSeq" id="WP_204060127.1">
    <property type="nucleotide sequence ID" value="NZ_BAAAGP010000006.1"/>
</dbReference>
<name>A0ABQ4G7H4_9ACTN</name>
<comment type="caution">
    <text evidence="2">The sequence shown here is derived from an EMBL/GenBank/DDBJ whole genome shotgun (WGS) entry which is preliminary data.</text>
</comment>
<keyword evidence="3" id="KW-1185">Reference proteome</keyword>
<accession>A0ABQ4G7H4</accession>
<dbReference type="EMBL" id="BOOC01000034">
    <property type="protein sequence ID" value="GIH42967.1"/>
    <property type="molecule type" value="Genomic_DNA"/>
</dbReference>
<dbReference type="Proteomes" id="UP000603904">
    <property type="component" value="Unassembled WGS sequence"/>
</dbReference>
<keyword evidence="1" id="KW-1133">Transmembrane helix</keyword>
<feature type="transmembrane region" description="Helical" evidence="1">
    <location>
        <begin position="7"/>
        <end position="26"/>
    </location>
</feature>
<feature type="transmembrane region" description="Helical" evidence="1">
    <location>
        <begin position="55"/>
        <end position="77"/>
    </location>
</feature>
<organism evidence="2 3">
    <name type="scientific">Microbispora corallina</name>
    <dbReference type="NCBI Taxonomy" id="83302"/>
    <lineage>
        <taxon>Bacteria</taxon>
        <taxon>Bacillati</taxon>
        <taxon>Actinomycetota</taxon>
        <taxon>Actinomycetes</taxon>
        <taxon>Streptosporangiales</taxon>
        <taxon>Streptosporangiaceae</taxon>
        <taxon>Microbispora</taxon>
    </lineage>
</organism>
<keyword evidence="1" id="KW-0472">Membrane</keyword>
<sequence>MKLVYKILAYLVAVEVAVQASMVVLADAGLGKWVEQGGVLDKAAMESDASPFPEVVGFMVHGINGMMVIPLIALLLLISSFFTGLPGAVKAAGLVVLLVVVQVSLGLLGHEISALGALHGVNALLLFSAAVYAARRGRAASVTAPAQSQARVGTAG</sequence>
<protein>
    <submittedName>
        <fullName evidence="2">Uncharacterized protein</fullName>
    </submittedName>
</protein>
<evidence type="ECO:0000313" key="3">
    <source>
        <dbReference type="Proteomes" id="UP000603904"/>
    </source>
</evidence>
<evidence type="ECO:0000313" key="2">
    <source>
        <dbReference type="EMBL" id="GIH42967.1"/>
    </source>
</evidence>